<sequence length="71" mass="8016">MRYDVDGLGPPKPNIVAPRKIPLPLVNDGVRNQPKNRNGELEGQEPDYYKDAGRQAMRRQEKERTTPGEAS</sequence>
<proteinExistence type="predicted"/>
<protein>
    <submittedName>
        <fullName evidence="1">Uncharacterized protein</fullName>
    </submittedName>
</protein>
<evidence type="ECO:0000313" key="2">
    <source>
        <dbReference type="Proteomes" id="UP001057402"/>
    </source>
</evidence>
<keyword evidence="2" id="KW-1185">Reference proteome</keyword>
<evidence type="ECO:0000313" key="1">
    <source>
        <dbReference type="EMBL" id="KAI4378884.1"/>
    </source>
</evidence>
<name>A0ACB9RJ49_9MYRT</name>
<comment type="caution">
    <text evidence="1">The sequence shown here is derived from an EMBL/GenBank/DDBJ whole genome shotgun (WGS) entry which is preliminary data.</text>
</comment>
<reference evidence="2" key="1">
    <citation type="journal article" date="2023" name="Front. Plant Sci.">
        <title>Chromosomal-level genome assembly of Melastoma candidum provides insights into trichome evolution.</title>
        <authorList>
            <person name="Zhong Y."/>
            <person name="Wu W."/>
            <person name="Sun C."/>
            <person name="Zou P."/>
            <person name="Liu Y."/>
            <person name="Dai S."/>
            <person name="Zhou R."/>
        </authorList>
    </citation>
    <scope>NUCLEOTIDE SEQUENCE [LARGE SCALE GENOMIC DNA]</scope>
</reference>
<gene>
    <name evidence="1" type="ORF">MLD38_016306</name>
</gene>
<dbReference type="Proteomes" id="UP001057402">
    <property type="component" value="Chromosome 4"/>
</dbReference>
<dbReference type="EMBL" id="CM042883">
    <property type="protein sequence ID" value="KAI4378884.1"/>
    <property type="molecule type" value="Genomic_DNA"/>
</dbReference>
<accession>A0ACB9RJ49</accession>
<organism evidence="1 2">
    <name type="scientific">Melastoma candidum</name>
    <dbReference type="NCBI Taxonomy" id="119954"/>
    <lineage>
        <taxon>Eukaryota</taxon>
        <taxon>Viridiplantae</taxon>
        <taxon>Streptophyta</taxon>
        <taxon>Embryophyta</taxon>
        <taxon>Tracheophyta</taxon>
        <taxon>Spermatophyta</taxon>
        <taxon>Magnoliopsida</taxon>
        <taxon>eudicotyledons</taxon>
        <taxon>Gunneridae</taxon>
        <taxon>Pentapetalae</taxon>
        <taxon>rosids</taxon>
        <taxon>malvids</taxon>
        <taxon>Myrtales</taxon>
        <taxon>Melastomataceae</taxon>
        <taxon>Melastomatoideae</taxon>
        <taxon>Melastomateae</taxon>
        <taxon>Melastoma</taxon>
    </lineage>
</organism>